<dbReference type="InterPro" id="IPR024370">
    <property type="entry name" value="PBP_domain"/>
</dbReference>
<name>A0A0P7YY33_9GAMM</name>
<protein>
    <submittedName>
        <fullName evidence="2">Periplasmic molybdate-binding protein/domain</fullName>
    </submittedName>
</protein>
<dbReference type="PATRIC" id="fig|1305731.5.peg.2854"/>
<evidence type="ECO:0000313" key="3">
    <source>
        <dbReference type="Proteomes" id="UP000050416"/>
    </source>
</evidence>
<dbReference type="STRING" id="1305731.GCA_000934705_02645"/>
<dbReference type="Gene3D" id="3.40.190.10">
    <property type="entry name" value="Periplasmic binding protein-like II"/>
    <property type="match status" value="1"/>
</dbReference>
<organism evidence="2 3">
    <name type="scientific">Marinobacter excellens HL-55</name>
    <dbReference type="NCBI Taxonomy" id="1305731"/>
    <lineage>
        <taxon>Bacteria</taxon>
        <taxon>Pseudomonadati</taxon>
        <taxon>Pseudomonadota</taxon>
        <taxon>Gammaproteobacteria</taxon>
        <taxon>Pseudomonadales</taxon>
        <taxon>Marinobacteraceae</taxon>
        <taxon>Marinobacter</taxon>
    </lineage>
</organism>
<feature type="domain" description="PBP" evidence="1">
    <location>
        <begin position="31"/>
        <end position="214"/>
    </location>
</feature>
<accession>A0A0P7YY33</accession>
<evidence type="ECO:0000313" key="2">
    <source>
        <dbReference type="EMBL" id="KPQ26748.1"/>
    </source>
</evidence>
<dbReference type="EMBL" id="LJZQ01000044">
    <property type="protein sequence ID" value="KPQ26748.1"/>
    <property type="molecule type" value="Genomic_DNA"/>
</dbReference>
<dbReference type="SUPFAM" id="SSF53850">
    <property type="entry name" value="Periplasmic binding protein-like II"/>
    <property type="match status" value="1"/>
</dbReference>
<dbReference type="Proteomes" id="UP000050416">
    <property type="component" value="Unassembled WGS sequence"/>
</dbReference>
<gene>
    <name evidence="2" type="ORF">HLUCCX14_17455</name>
</gene>
<evidence type="ECO:0000259" key="1">
    <source>
        <dbReference type="Pfam" id="PF12727"/>
    </source>
</evidence>
<reference evidence="2 3" key="1">
    <citation type="submission" date="2015-09" db="EMBL/GenBank/DDBJ databases">
        <title>Identification and resolution of microdiversity through metagenomic sequencing of parallel consortia.</title>
        <authorList>
            <person name="Nelson W.C."/>
            <person name="Romine M.F."/>
            <person name="Lindemann S.R."/>
        </authorList>
    </citation>
    <scope>NUCLEOTIDE SEQUENCE [LARGE SCALE GENOMIC DNA]</scope>
    <source>
        <strain evidence="2">HL-55</strain>
    </source>
</reference>
<dbReference type="PANTHER" id="PTHR38431">
    <property type="entry name" value="BLL2305 PROTEIN"/>
    <property type="match status" value="1"/>
</dbReference>
<proteinExistence type="predicted"/>
<sequence>MNHLEGDDSTNTPTPQVLAGSQDPLLEWAIKESGAELALLCQGSGDGVQRLLDGRAMLAGMHIWHPEGQRYNDPTTLGLTGMRDLVLIRWAKRQQGLLLDAGNPHRIKRLQDIARPGLRIAHRQPDAGVSHLLQSLLSHHGIDAKCLTWAANPSLSEDDLALAIRQGEADVGVGIEAAARRQGLEFIPLQQESFDLAMRRRHYFEPAVQRLLAFAGCERFIQRAEALGGYDISEFGRVVYSA</sequence>
<dbReference type="Pfam" id="PF12727">
    <property type="entry name" value="PBP_like"/>
    <property type="match status" value="1"/>
</dbReference>
<comment type="caution">
    <text evidence="2">The sequence shown here is derived from an EMBL/GenBank/DDBJ whole genome shotgun (WGS) entry which is preliminary data.</text>
</comment>
<dbReference type="AlphaFoldDB" id="A0A0P7YY33"/>
<dbReference type="PANTHER" id="PTHR38431:SF1">
    <property type="entry name" value="BLL2305 PROTEIN"/>
    <property type="match status" value="1"/>
</dbReference>